<keyword evidence="1" id="KW-0032">Aminotransferase</keyword>
<dbReference type="InterPro" id="IPR015421">
    <property type="entry name" value="PyrdxlP-dep_Trfase_major"/>
</dbReference>
<accession>A0ABW0NNH2</accession>
<name>A0ABW0NNH2_9MICO</name>
<evidence type="ECO:0000313" key="2">
    <source>
        <dbReference type="Proteomes" id="UP001596039"/>
    </source>
</evidence>
<dbReference type="PANTHER" id="PTHR43799:SF1">
    <property type="entry name" value="ASPARTATE AMINOTRANSFERASE"/>
    <property type="match status" value="1"/>
</dbReference>
<dbReference type="Gene3D" id="3.40.640.10">
    <property type="entry name" value="Type I PLP-dependent aspartate aminotransferase-like (Major domain)"/>
    <property type="match status" value="1"/>
</dbReference>
<dbReference type="EMBL" id="JBHSMG010000001">
    <property type="protein sequence ID" value="MFC5501582.1"/>
    <property type="molecule type" value="Genomic_DNA"/>
</dbReference>
<dbReference type="CDD" id="cd00609">
    <property type="entry name" value="AAT_like"/>
    <property type="match status" value="1"/>
</dbReference>
<dbReference type="Pfam" id="PF12897">
    <property type="entry name" value="Asp_aminotransf"/>
    <property type="match status" value="1"/>
</dbReference>
<protein>
    <submittedName>
        <fullName evidence="1">Aminotransferase class I/II-fold pyridoxal phosphate-dependent enzyme</fullName>
    </submittedName>
</protein>
<dbReference type="SUPFAM" id="SSF53383">
    <property type="entry name" value="PLP-dependent transferases"/>
    <property type="match status" value="1"/>
</dbReference>
<dbReference type="PANTHER" id="PTHR43799">
    <property type="entry name" value="AMINOTRANSFERASE, PUTATIVE-RELATED"/>
    <property type="match status" value="1"/>
</dbReference>
<dbReference type="GO" id="GO:0008483">
    <property type="term" value="F:transaminase activity"/>
    <property type="evidence" value="ECO:0007669"/>
    <property type="project" value="UniProtKB-KW"/>
</dbReference>
<organism evidence="1 2">
    <name type="scientific">Lysinimonas soli</name>
    <dbReference type="NCBI Taxonomy" id="1074233"/>
    <lineage>
        <taxon>Bacteria</taxon>
        <taxon>Bacillati</taxon>
        <taxon>Actinomycetota</taxon>
        <taxon>Actinomycetes</taxon>
        <taxon>Micrococcales</taxon>
        <taxon>Microbacteriaceae</taxon>
        <taxon>Lysinimonas</taxon>
    </lineage>
</organism>
<sequence length="429" mass="45321">MARSTASAPVSVPLEESKAAYLALKAKNLSLDLTRGKPSPEQLDLSAALLDLDLSGSFTSADGVDTRNYGGTDGLVELRTIYSELLGIPVPQLLALGNASLAVMHDVVVHALLHGVPGNTVPWHNEQIAFICPSPGYDRHFAITEALGIRNIRVPYLPDGSLDLAAIATHLQDPDVRGMWLVPMYANPTGATVTLEEAEQLMSLPAAAPDFRIFWDNAYAVHHLSDDEPGALDVLGLAAAAGHPDRPLVFASTSKVTFAGAGVSFFGASTANIAWYRTHAAVQTIGPDKVNQLRHARFLQSADGVRAHMRKHRELLAPKFAMVEQILASRLTGHARWTQPLGGYFVTLTAPRGTATRAVDLAKAAGIAVTPAGAAFPYGDDPDDAVIRIAPSFPSLDELEAAISGLCDCVLLAEAEAAVEAAAEAAGEH</sequence>
<evidence type="ECO:0000313" key="1">
    <source>
        <dbReference type="EMBL" id="MFC5501582.1"/>
    </source>
</evidence>
<proteinExistence type="predicted"/>
<keyword evidence="2" id="KW-1185">Reference proteome</keyword>
<reference evidence="2" key="1">
    <citation type="journal article" date="2019" name="Int. J. Syst. Evol. Microbiol.">
        <title>The Global Catalogue of Microorganisms (GCM) 10K type strain sequencing project: providing services to taxonomists for standard genome sequencing and annotation.</title>
        <authorList>
            <consortium name="The Broad Institute Genomics Platform"/>
            <consortium name="The Broad Institute Genome Sequencing Center for Infectious Disease"/>
            <person name="Wu L."/>
            <person name="Ma J."/>
        </authorList>
    </citation>
    <scope>NUCLEOTIDE SEQUENCE [LARGE SCALE GENOMIC DNA]</scope>
    <source>
        <strain evidence="2">CGMCC 4.6997</strain>
    </source>
</reference>
<dbReference type="InterPro" id="IPR015424">
    <property type="entry name" value="PyrdxlP-dep_Trfase"/>
</dbReference>
<comment type="caution">
    <text evidence="1">The sequence shown here is derived from an EMBL/GenBank/DDBJ whole genome shotgun (WGS) entry which is preliminary data.</text>
</comment>
<dbReference type="InterPro" id="IPR015422">
    <property type="entry name" value="PyrdxlP-dep_Trfase_small"/>
</dbReference>
<dbReference type="RefSeq" id="WP_386739165.1">
    <property type="nucleotide sequence ID" value="NZ_JBHSMG010000001.1"/>
</dbReference>
<gene>
    <name evidence="1" type="ORF">ACFPJ4_04920</name>
</gene>
<dbReference type="Proteomes" id="UP001596039">
    <property type="component" value="Unassembled WGS sequence"/>
</dbReference>
<dbReference type="Gene3D" id="3.90.1150.10">
    <property type="entry name" value="Aspartate Aminotransferase, domain 1"/>
    <property type="match status" value="1"/>
</dbReference>
<keyword evidence="1" id="KW-0808">Transferase</keyword>
<dbReference type="InterPro" id="IPR024551">
    <property type="entry name" value="AspAT_Ic"/>
</dbReference>